<comment type="caution">
    <text evidence="6">The sequence shown here is derived from an EMBL/GenBank/DDBJ whole genome shotgun (WGS) entry which is preliminary data.</text>
</comment>
<evidence type="ECO:0000259" key="5">
    <source>
        <dbReference type="Pfam" id="PF00673"/>
    </source>
</evidence>
<sequence length="326" mass="34728">MKTARAIARTAGLAAPRPVPPFAPTFIAPPAATRCASSSSSKGQAKAASPLAAELPANVSYGQTARSRLRDHYDTSLSHDLLYLLYSHHTHTQAQQGQLPDPLSRSPVWNPENPYASGRAAPPRPKGNRYLVPNPSYTSPEGVPNLESITVECMTKTAVGVKSNLLPVIMAFQAITGEPLQSKHPGAYGPGSGKGIVVTRSTKKSASFKIRAGAPTGIKVELKGEQMFTFLETVVDFVLPRLKTFNGIPLPPASHPRQSMSSTSGVVAFGLPPEAMGLFPQIEVNLDQYPRAYGMNIFCVTSAKGRGAQDQARALLSGMGLPFVKR</sequence>
<dbReference type="SUPFAM" id="SSF55282">
    <property type="entry name" value="RL5-like"/>
    <property type="match status" value="1"/>
</dbReference>
<dbReference type="GO" id="GO:1990904">
    <property type="term" value="C:ribonucleoprotein complex"/>
    <property type="evidence" value="ECO:0007669"/>
    <property type="project" value="UniProtKB-KW"/>
</dbReference>
<dbReference type="PANTHER" id="PTHR11994">
    <property type="entry name" value="60S RIBOSOMAL PROTEIN L11-RELATED"/>
    <property type="match status" value="1"/>
</dbReference>
<evidence type="ECO:0000313" key="6">
    <source>
        <dbReference type="EMBL" id="TNY18746.1"/>
    </source>
</evidence>
<keyword evidence="7" id="KW-1185">Reference proteome</keyword>
<dbReference type="STRING" id="5288.A0A5C5FR67"/>
<comment type="similarity">
    <text evidence="1">Belongs to the universal ribosomal protein uL5 family.</text>
</comment>
<dbReference type="Gene3D" id="3.30.1440.10">
    <property type="match status" value="1"/>
</dbReference>
<name>A0A5C5FR67_9BASI</name>
<dbReference type="AlphaFoldDB" id="A0A5C5FR67"/>
<evidence type="ECO:0000256" key="3">
    <source>
        <dbReference type="ARBA" id="ARBA00023274"/>
    </source>
</evidence>
<accession>A0A5C5FR67</accession>
<keyword evidence="2 6" id="KW-0689">Ribosomal protein</keyword>
<feature type="region of interest" description="Disordered" evidence="4">
    <location>
        <begin position="93"/>
        <end position="128"/>
    </location>
</feature>
<evidence type="ECO:0000256" key="4">
    <source>
        <dbReference type="SAM" id="MobiDB-lite"/>
    </source>
</evidence>
<keyword evidence="3" id="KW-0687">Ribonucleoprotein</keyword>
<protein>
    <submittedName>
        <fullName evidence="6">60s ribosomal protein l7</fullName>
    </submittedName>
</protein>
<dbReference type="Pfam" id="PF00673">
    <property type="entry name" value="Ribosomal_L5_C"/>
    <property type="match status" value="1"/>
</dbReference>
<dbReference type="GO" id="GO:0003735">
    <property type="term" value="F:structural constituent of ribosome"/>
    <property type="evidence" value="ECO:0007669"/>
    <property type="project" value="InterPro"/>
</dbReference>
<dbReference type="InterPro" id="IPR031309">
    <property type="entry name" value="Ribosomal_uL5_C"/>
</dbReference>
<reference evidence="6 7" key="1">
    <citation type="submission" date="2019-03" db="EMBL/GenBank/DDBJ databases">
        <title>Rhodosporidium diobovatum UCD-FST 08-225 genome sequencing, assembly, and annotation.</title>
        <authorList>
            <person name="Fakankun I.U."/>
            <person name="Fristensky B."/>
            <person name="Levin D.B."/>
        </authorList>
    </citation>
    <scope>NUCLEOTIDE SEQUENCE [LARGE SCALE GENOMIC DNA]</scope>
    <source>
        <strain evidence="6 7">UCD-FST 08-225</strain>
    </source>
</reference>
<evidence type="ECO:0000256" key="1">
    <source>
        <dbReference type="ARBA" id="ARBA00008553"/>
    </source>
</evidence>
<dbReference type="GO" id="GO:0005840">
    <property type="term" value="C:ribosome"/>
    <property type="evidence" value="ECO:0007669"/>
    <property type="project" value="UniProtKB-KW"/>
</dbReference>
<dbReference type="OrthoDB" id="539541at2759"/>
<dbReference type="EMBL" id="SOZI01000123">
    <property type="protein sequence ID" value="TNY18746.1"/>
    <property type="molecule type" value="Genomic_DNA"/>
</dbReference>
<organism evidence="6 7">
    <name type="scientific">Rhodotorula diobovata</name>
    <dbReference type="NCBI Taxonomy" id="5288"/>
    <lineage>
        <taxon>Eukaryota</taxon>
        <taxon>Fungi</taxon>
        <taxon>Dikarya</taxon>
        <taxon>Basidiomycota</taxon>
        <taxon>Pucciniomycotina</taxon>
        <taxon>Microbotryomycetes</taxon>
        <taxon>Sporidiobolales</taxon>
        <taxon>Sporidiobolaceae</taxon>
        <taxon>Rhodotorula</taxon>
    </lineage>
</organism>
<evidence type="ECO:0000313" key="7">
    <source>
        <dbReference type="Proteomes" id="UP000311382"/>
    </source>
</evidence>
<proteinExistence type="inferred from homology"/>
<gene>
    <name evidence="6" type="ORF">DMC30DRAFT_402264</name>
</gene>
<dbReference type="Proteomes" id="UP000311382">
    <property type="component" value="Unassembled WGS sequence"/>
</dbReference>
<dbReference type="GO" id="GO:0006412">
    <property type="term" value="P:translation"/>
    <property type="evidence" value="ECO:0007669"/>
    <property type="project" value="InterPro"/>
</dbReference>
<evidence type="ECO:0000256" key="2">
    <source>
        <dbReference type="ARBA" id="ARBA00022980"/>
    </source>
</evidence>
<feature type="domain" description="Large ribosomal subunit protein uL5 C-terminal" evidence="5">
    <location>
        <begin position="215"/>
        <end position="323"/>
    </location>
</feature>
<dbReference type="InterPro" id="IPR002132">
    <property type="entry name" value="Ribosomal_uL5"/>
</dbReference>
<dbReference type="InterPro" id="IPR022803">
    <property type="entry name" value="Ribosomal_uL5_dom_sf"/>
</dbReference>